<protein>
    <submittedName>
        <fullName evidence="1">Uncharacterized protein</fullName>
    </submittedName>
</protein>
<sequence>MIAAGLYHDRTTRKCQHWCLTGIRTRCHSFARGLRSVHTVQCHKPTPANFTPIDDAGVRIPGELYQTRKATCDAVPFAATLNMGSSAKRLPDCFPLPRYTRI</sequence>
<dbReference type="AlphaFoldDB" id="A0A2J7RRC1"/>
<proteinExistence type="predicted"/>
<dbReference type="InParanoid" id="A0A2J7RRC1"/>
<comment type="caution">
    <text evidence="1">The sequence shown here is derived from an EMBL/GenBank/DDBJ whole genome shotgun (WGS) entry which is preliminary data.</text>
</comment>
<gene>
    <name evidence="1" type="ORF">B7P43_G13932</name>
</gene>
<dbReference type="EMBL" id="NEVH01000610">
    <property type="protein sequence ID" value="PNF43378.1"/>
    <property type="molecule type" value="Genomic_DNA"/>
</dbReference>
<dbReference type="Proteomes" id="UP000235965">
    <property type="component" value="Unassembled WGS sequence"/>
</dbReference>
<accession>A0A2J7RRC1</accession>
<evidence type="ECO:0000313" key="2">
    <source>
        <dbReference type="Proteomes" id="UP000235965"/>
    </source>
</evidence>
<evidence type="ECO:0000313" key="1">
    <source>
        <dbReference type="EMBL" id="PNF43378.1"/>
    </source>
</evidence>
<organism evidence="1 2">
    <name type="scientific">Cryptotermes secundus</name>
    <dbReference type="NCBI Taxonomy" id="105785"/>
    <lineage>
        <taxon>Eukaryota</taxon>
        <taxon>Metazoa</taxon>
        <taxon>Ecdysozoa</taxon>
        <taxon>Arthropoda</taxon>
        <taxon>Hexapoda</taxon>
        <taxon>Insecta</taxon>
        <taxon>Pterygota</taxon>
        <taxon>Neoptera</taxon>
        <taxon>Polyneoptera</taxon>
        <taxon>Dictyoptera</taxon>
        <taxon>Blattodea</taxon>
        <taxon>Blattoidea</taxon>
        <taxon>Termitoidae</taxon>
        <taxon>Kalotermitidae</taxon>
        <taxon>Cryptotermitinae</taxon>
        <taxon>Cryptotermes</taxon>
    </lineage>
</organism>
<reference evidence="1 2" key="1">
    <citation type="submission" date="2017-12" db="EMBL/GenBank/DDBJ databases">
        <title>Hemimetabolous genomes reveal molecular basis of termite eusociality.</title>
        <authorList>
            <person name="Harrison M.C."/>
            <person name="Jongepier E."/>
            <person name="Robertson H.M."/>
            <person name="Arning N."/>
            <person name="Bitard-Feildel T."/>
            <person name="Chao H."/>
            <person name="Childers C.P."/>
            <person name="Dinh H."/>
            <person name="Doddapaneni H."/>
            <person name="Dugan S."/>
            <person name="Gowin J."/>
            <person name="Greiner C."/>
            <person name="Han Y."/>
            <person name="Hu H."/>
            <person name="Hughes D.S.T."/>
            <person name="Huylmans A.-K."/>
            <person name="Kemena C."/>
            <person name="Kremer L.P.M."/>
            <person name="Lee S.L."/>
            <person name="Lopez-Ezquerra A."/>
            <person name="Mallet L."/>
            <person name="Monroy-Kuhn J.M."/>
            <person name="Moser A."/>
            <person name="Murali S.C."/>
            <person name="Muzny D.M."/>
            <person name="Otani S."/>
            <person name="Piulachs M.-D."/>
            <person name="Poelchau M."/>
            <person name="Qu J."/>
            <person name="Schaub F."/>
            <person name="Wada-Katsumata A."/>
            <person name="Worley K.C."/>
            <person name="Xie Q."/>
            <person name="Ylla G."/>
            <person name="Poulsen M."/>
            <person name="Gibbs R.A."/>
            <person name="Schal C."/>
            <person name="Richards S."/>
            <person name="Belles X."/>
            <person name="Korb J."/>
            <person name="Bornberg-Bauer E."/>
        </authorList>
    </citation>
    <scope>NUCLEOTIDE SEQUENCE [LARGE SCALE GENOMIC DNA]</scope>
    <source>
        <tissue evidence="1">Whole body</tissue>
    </source>
</reference>
<keyword evidence="2" id="KW-1185">Reference proteome</keyword>
<name>A0A2J7RRC1_9NEOP</name>